<sequence>MKQEVIHYLEIKYLQDFFPVFLWISVQLLFIFSFSSSTFIGLRCSSLTPDFSHLLPCLSPNFSSVFKLSGFLLSLHDSAPVPMLCCSATLFVFSPCPPFQCFAVH</sequence>
<feature type="transmembrane region" description="Helical" evidence="1">
    <location>
        <begin position="20"/>
        <end position="42"/>
    </location>
</feature>
<protein>
    <submittedName>
        <fullName evidence="2">Uncharacterized protein</fullName>
    </submittedName>
</protein>
<evidence type="ECO:0000256" key="1">
    <source>
        <dbReference type="SAM" id="Phobius"/>
    </source>
</evidence>
<organism evidence="2 3">
    <name type="scientific">Goodea atripinnis</name>
    <dbReference type="NCBI Taxonomy" id="208336"/>
    <lineage>
        <taxon>Eukaryota</taxon>
        <taxon>Metazoa</taxon>
        <taxon>Chordata</taxon>
        <taxon>Craniata</taxon>
        <taxon>Vertebrata</taxon>
        <taxon>Euteleostomi</taxon>
        <taxon>Actinopterygii</taxon>
        <taxon>Neopterygii</taxon>
        <taxon>Teleostei</taxon>
        <taxon>Neoteleostei</taxon>
        <taxon>Acanthomorphata</taxon>
        <taxon>Ovalentaria</taxon>
        <taxon>Atherinomorphae</taxon>
        <taxon>Cyprinodontiformes</taxon>
        <taxon>Goodeidae</taxon>
        <taxon>Goodea</taxon>
    </lineage>
</organism>
<reference evidence="2 3" key="1">
    <citation type="submission" date="2021-06" db="EMBL/GenBank/DDBJ databases">
        <authorList>
            <person name="Palmer J.M."/>
        </authorList>
    </citation>
    <scope>NUCLEOTIDE SEQUENCE [LARGE SCALE GENOMIC DNA]</scope>
    <source>
        <strain evidence="2 3">GA_2019</strain>
        <tissue evidence="2">Muscle</tissue>
    </source>
</reference>
<keyword evidence="1" id="KW-0812">Transmembrane</keyword>
<accession>A0ABV0MFS7</accession>
<proteinExistence type="predicted"/>
<evidence type="ECO:0000313" key="2">
    <source>
        <dbReference type="EMBL" id="MEQ2157956.1"/>
    </source>
</evidence>
<comment type="caution">
    <text evidence="2">The sequence shown here is derived from an EMBL/GenBank/DDBJ whole genome shotgun (WGS) entry which is preliminary data.</text>
</comment>
<keyword evidence="1" id="KW-1133">Transmembrane helix</keyword>
<dbReference type="EMBL" id="JAHRIO010000355">
    <property type="protein sequence ID" value="MEQ2157956.1"/>
    <property type="molecule type" value="Genomic_DNA"/>
</dbReference>
<evidence type="ECO:0000313" key="3">
    <source>
        <dbReference type="Proteomes" id="UP001476798"/>
    </source>
</evidence>
<dbReference type="Proteomes" id="UP001476798">
    <property type="component" value="Unassembled WGS sequence"/>
</dbReference>
<name>A0ABV0MFS7_9TELE</name>
<keyword evidence="1" id="KW-0472">Membrane</keyword>
<gene>
    <name evidence="2" type="ORF">GOODEAATRI_007172</name>
</gene>
<keyword evidence="3" id="KW-1185">Reference proteome</keyword>